<sequence length="154" mass="17429">MTTSSVIRLTAGDGLVWLERPGGRKGPLAFDTTWSAKDWMRLHRCNWTLEPGDVLSFPHEFDQAVVEVDVNAPRLWSPWEQTIARHFPAYPITFGSVSVHFLVRQPCPTCGTNALHDAEMADMKGQDGALHLLARRYVLRTCITCDDSWEQESM</sequence>
<organism evidence="1 2">
    <name type="scientific">Mycobacterium phage Bipper</name>
    <dbReference type="NCBI Taxonomy" id="1805457"/>
    <lineage>
        <taxon>Viruses</taxon>
        <taxon>Duplodnaviria</taxon>
        <taxon>Heunggongvirae</taxon>
        <taxon>Uroviricota</taxon>
        <taxon>Caudoviricetes</taxon>
        <taxon>Bippervirus</taxon>
        <taxon>Bippervirus bipper</taxon>
    </lineage>
</organism>
<dbReference type="GeneID" id="29125815"/>
<name>A0A142F2M2_9CAUD</name>
<evidence type="ECO:0000313" key="2">
    <source>
        <dbReference type="Proteomes" id="UP000201826"/>
    </source>
</evidence>
<gene>
    <name evidence="1" type="primary">94</name>
    <name evidence="1" type="ORF">SEA_BIPPER_94</name>
</gene>
<dbReference type="RefSeq" id="YP_009303241.1">
    <property type="nucleotide sequence ID" value="NC_031253.1"/>
</dbReference>
<dbReference type="EMBL" id="KU728633">
    <property type="protein sequence ID" value="AMQ67029.1"/>
    <property type="molecule type" value="Genomic_DNA"/>
</dbReference>
<protein>
    <submittedName>
        <fullName evidence="1">Uncharacterized protein</fullName>
    </submittedName>
</protein>
<proteinExistence type="predicted"/>
<dbReference type="Proteomes" id="UP000201826">
    <property type="component" value="Segment"/>
</dbReference>
<accession>A0A142F2M2</accession>
<keyword evidence="2" id="KW-1185">Reference proteome</keyword>
<dbReference type="KEGG" id="vg:29125815"/>
<reference evidence="2" key="1">
    <citation type="submission" date="2016-02" db="EMBL/GenBank/DDBJ databases">
        <authorList>
            <person name="Isern S."/>
            <person name="Barcellona C.M."/>
            <person name="Dozier K.D."/>
            <person name="Faust J.M."/>
            <person name="Fedrick A.J."/>
            <person name="Gagliardi L.E."/>
            <person name="Gatt S.M."/>
            <person name="Gleason P.S."/>
            <person name="Gomez E.A."/>
            <person name="Hoffman A.M."/>
            <person name="Jenkins M."/>
            <person name="Jones M.J."/>
            <person name="Lang J.F."/>
            <person name="Lequay S.M."/>
            <person name="Mars P.J."/>
            <person name="Mtchedlidze N."/>
            <person name="Osking Z.B."/>
            <person name="Paul L.M."/>
            <person name="Pica A.N."/>
            <person name="Robison M.D."/>
            <person name="Rodriguez D."/>
            <person name="Rosales K.A."/>
            <person name="Saravis L.E."/>
            <person name="Sisson B.M."/>
            <person name="Tan A.L."/>
            <person name="Voltaire R."/>
            <person name="Michael S.F."/>
            <person name="Warner M.H."/>
            <person name="Bradley K.W."/>
            <person name="Asai D.J."/>
            <person name="Bowman C.A."/>
            <person name="Russell D.A."/>
            <person name="Pope W.H."/>
            <person name="Jacobs-Sera D."/>
            <person name="Hendrix R.W."/>
            <person name="Hatfull G.F."/>
        </authorList>
    </citation>
    <scope>NUCLEOTIDE SEQUENCE [LARGE SCALE GENOMIC DNA]</scope>
</reference>
<evidence type="ECO:0000313" key="1">
    <source>
        <dbReference type="EMBL" id="AMQ67029.1"/>
    </source>
</evidence>